<keyword evidence="1" id="KW-0472">Membrane</keyword>
<evidence type="ECO:0000313" key="3">
    <source>
        <dbReference type="Proteomes" id="UP001279734"/>
    </source>
</evidence>
<keyword evidence="3" id="KW-1185">Reference proteome</keyword>
<name>A0AAD3RYS7_NEPGR</name>
<accession>A0AAD3RYS7</accession>
<gene>
    <name evidence="2" type="ORF">Nepgr_003044</name>
</gene>
<protein>
    <submittedName>
        <fullName evidence="2">Uncharacterized protein</fullName>
    </submittedName>
</protein>
<reference evidence="2" key="1">
    <citation type="submission" date="2023-05" db="EMBL/GenBank/DDBJ databases">
        <title>Nepenthes gracilis genome sequencing.</title>
        <authorList>
            <person name="Fukushima K."/>
        </authorList>
    </citation>
    <scope>NUCLEOTIDE SEQUENCE</scope>
    <source>
        <strain evidence="2">SING2019-196</strain>
    </source>
</reference>
<keyword evidence="1" id="KW-0812">Transmembrane</keyword>
<dbReference type="EMBL" id="BSYO01000002">
    <property type="protein sequence ID" value="GMH01205.1"/>
    <property type="molecule type" value="Genomic_DNA"/>
</dbReference>
<feature type="transmembrane region" description="Helical" evidence="1">
    <location>
        <begin position="58"/>
        <end position="76"/>
    </location>
</feature>
<comment type="caution">
    <text evidence="2">The sequence shown here is derived from an EMBL/GenBank/DDBJ whole genome shotgun (WGS) entry which is preliminary data.</text>
</comment>
<organism evidence="2 3">
    <name type="scientific">Nepenthes gracilis</name>
    <name type="common">Slender pitcher plant</name>
    <dbReference type="NCBI Taxonomy" id="150966"/>
    <lineage>
        <taxon>Eukaryota</taxon>
        <taxon>Viridiplantae</taxon>
        <taxon>Streptophyta</taxon>
        <taxon>Embryophyta</taxon>
        <taxon>Tracheophyta</taxon>
        <taxon>Spermatophyta</taxon>
        <taxon>Magnoliopsida</taxon>
        <taxon>eudicotyledons</taxon>
        <taxon>Gunneridae</taxon>
        <taxon>Pentapetalae</taxon>
        <taxon>Caryophyllales</taxon>
        <taxon>Nepenthaceae</taxon>
        <taxon>Nepenthes</taxon>
    </lineage>
</organism>
<dbReference type="AlphaFoldDB" id="A0AAD3RYS7"/>
<evidence type="ECO:0000313" key="2">
    <source>
        <dbReference type="EMBL" id="GMH01205.1"/>
    </source>
</evidence>
<proteinExistence type="predicted"/>
<evidence type="ECO:0000256" key="1">
    <source>
        <dbReference type="SAM" id="Phobius"/>
    </source>
</evidence>
<sequence length="78" mass="9181">MWVIPWRVILCFYLLTVERTVVVFCVVKNALSLLLEYIVFHSLSSDFILLLMRPFLRFNIHYVIIMGLKFGCFFSTSG</sequence>
<dbReference type="Proteomes" id="UP001279734">
    <property type="component" value="Unassembled WGS sequence"/>
</dbReference>
<keyword evidence="1" id="KW-1133">Transmembrane helix</keyword>